<gene>
    <name evidence="2" type="ORF">TNCT_211101</name>
</gene>
<accession>A0A8X6IZF3</accession>
<evidence type="ECO:0000256" key="1">
    <source>
        <dbReference type="SAM" id="Phobius"/>
    </source>
</evidence>
<keyword evidence="1" id="KW-1133">Transmembrane helix</keyword>
<keyword evidence="1" id="KW-0812">Transmembrane</keyword>
<feature type="transmembrane region" description="Helical" evidence="1">
    <location>
        <begin position="77"/>
        <end position="98"/>
    </location>
</feature>
<sequence>MDLIQENLNFHQNNFDLVTNHKTVDLPGKECDGHSRYIILRLYLRKQYDREVIHLLCLKEDITAIGKYSKTNDSFKFVEVTVVQLLWFVRFIIVAYFLRF</sequence>
<keyword evidence="1" id="KW-0472">Membrane</keyword>
<comment type="caution">
    <text evidence="2">The sequence shown here is derived from an EMBL/GenBank/DDBJ whole genome shotgun (WGS) entry which is preliminary data.</text>
</comment>
<dbReference type="EMBL" id="BMAO01029385">
    <property type="protein sequence ID" value="GFR31294.1"/>
    <property type="molecule type" value="Genomic_DNA"/>
</dbReference>
<protein>
    <submittedName>
        <fullName evidence="2">Uncharacterized protein</fullName>
    </submittedName>
</protein>
<reference evidence="2" key="1">
    <citation type="submission" date="2020-07" db="EMBL/GenBank/DDBJ databases">
        <title>Multicomponent nature underlies the extraordinary mechanical properties of spider dragline silk.</title>
        <authorList>
            <person name="Kono N."/>
            <person name="Nakamura H."/>
            <person name="Mori M."/>
            <person name="Yoshida Y."/>
            <person name="Ohtoshi R."/>
            <person name="Malay A.D."/>
            <person name="Moran D.A.P."/>
            <person name="Tomita M."/>
            <person name="Numata K."/>
            <person name="Arakawa K."/>
        </authorList>
    </citation>
    <scope>NUCLEOTIDE SEQUENCE</scope>
</reference>
<proteinExistence type="predicted"/>
<dbReference type="Proteomes" id="UP000887116">
    <property type="component" value="Unassembled WGS sequence"/>
</dbReference>
<name>A0A8X6IZF3_TRICU</name>
<keyword evidence="3" id="KW-1185">Reference proteome</keyword>
<dbReference type="AlphaFoldDB" id="A0A8X6IZF3"/>
<evidence type="ECO:0000313" key="2">
    <source>
        <dbReference type="EMBL" id="GFR31294.1"/>
    </source>
</evidence>
<organism evidence="2 3">
    <name type="scientific">Trichonephila clavata</name>
    <name type="common">Joro spider</name>
    <name type="synonym">Nephila clavata</name>
    <dbReference type="NCBI Taxonomy" id="2740835"/>
    <lineage>
        <taxon>Eukaryota</taxon>
        <taxon>Metazoa</taxon>
        <taxon>Ecdysozoa</taxon>
        <taxon>Arthropoda</taxon>
        <taxon>Chelicerata</taxon>
        <taxon>Arachnida</taxon>
        <taxon>Araneae</taxon>
        <taxon>Araneomorphae</taxon>
        <taxon>Entelegynae</taxon>
        <taxon>Araneoidea</taxon>
        <taxon>Nephilidae</taxon>
        <taxon>Trichonephila</taxon>
    </lineage>
</organism>
<evidence type="ECO:0000313" key="3">
    <source>
        <dbReference type="Proteomes" id="UP000887116"/>
    </source>
</evidence>